<dbReference type="Pfam" id="PF22669">
    <property type="entry name" value="Exo_endo_phos2"/>
    <property type="match status" value="1"/>
</dbReference>
<evidence type="ECO:0000256" key="6">
    <source>
        <dbReference type="ARBA" id="ARBA00022490"/>
    </source>
</evidence>
<sequence length="1138" mass="127283">MRILVQRSGERKVALVSEAYALIFKAVENEEDRTKPLCAIELLPASKISSSYQKMTSHEVHGFIGLIELDGLIFICTITGKTKVAQPVPKETVNKIFAVDFFCLNDARWDFVELDSNGFPVTSEDDYRAPTGSYPGPGSGSSGGSSGDQSPMVPGHPCHELRKLLSNGSFYYSSTFDLTSILQKRGMSAHSLSFDNYQEEYMWNSFLMQEIITFRNHLDDTAKRVLDDEGFLTTVIRGFAETFITYIKQLKVSLTVISKQSWKRAGTRYNARGVDDEGNVANFVETELIMYSREYCYAFTQIRGSIPIFWEQDTALINPKVQITRSLEATQPIFDDHFSQLITKYGPVHVVNLLSTKSSEIELSARYKQHVAKSKDHKLNRDILFTEFDFHKETSQEGFAAAAKIKPLLTQTLLESGYFSYDVREHKVLSEQHGIFRTNCLDCLDRTNLIQQFISRYAFALFLNDFHLMSTTQGTAFTDSDLFIKHNTLWADHGDQVSQIYTGTNALKSSFSRKGKMSFAGVLSDATKSVSRMYINNFMDKNKQVNIDTLLGRLSNQRAVALFDPVNEYISTELNKASSEFTTSSTINIFVGTYNVNGLTRKVDLSKWLFPIGDKFRPDVVVLGMQEIIELSAGSILNADYSKSSFWQNIVNECLNKYNDQYLLLRAEQMSSLLILFFVKSDKVNNVKEVEGATKKTGLGGMTGNKGAVSIRFTYGSTSFCFVNAHLAAGVNNVDERRNDYDSITRGICFSRSRQISHHDSIVWHGDLNYRIMLPNEEVRRELNKPPSDDFPDKLLVYDQLTQEINSGVIFKGFKEPTVKFPPTYKYDHGTNNYDTSEKARTPSWTDRIVYSGDNLRPLAYSDAQLIASDHKPVYAAYRAQVNFVDEAIKNDLTKKLYMKYKEDHPDSSNEASMALVDVEYEENIRQTRTTEGESNDWSTINLLDLNKGTAQVKSPSRSPSLSSSSELSSIQSVPLQPVRKDPVSFPSTTSLNRARVPPPPPPAPRANSQQSAPGSLAASVSNKDLHKRSPEAQSTTSIVPPPPPSRKTAFPPGYSTSILTPKSTSATGSRVASPTPAPQALPSSSKQTNEESIQNLQSVSSIDDAEHKTAKIPPPKPSKKPTLDNVSMDSWKPLTPK</sequence>
<dbReference type="STRING" id="1266660.A0A1G4J062"/>
<dbReference type="InterPro" id="IPR036691">
    <property type="entry name" value="Endo/exonu/phosph_ase_sf"/>
</dbReference>
<keyword evidence="6" id="KW-0963">Cytoplasm</keyword>
<evidence type="ECO:0000313" key="12">
    <source>
        <dbReference type="EMBL" id="SCU82953.1"/>
    </source>
</evidence>
<evidence type="ECO:0000256" key="1">
    <source>
        <dbReference type="ARBA" id="ARBA00004496"/>
    </source>
</evidence>
<feature type="compositionally biased region" description="Gly residues" evidence="10">
    <location>
        <begin position="135"/>
        <end position="146"/>
    </location>
</feature>
<evidence type="ECO:0000256" key="4">
    <source>
        <dbReference type="ARBA" id="ARBA00013044"/>
    </source>
</evidence>
<evidence type="ECO:0000259" key="11">
    <source>
        <dbReference type="PROSITE" id="PS50275"/>
    </source>
</evidence>
<dbReference type="GO" id="GO:0046856">
    <property type="term" value="P:phosphatidylinositol dephosphorylation"/>
    <property type="evidence" value="ECO:0007669"/>
    <property type="project" value="InterPro"/>
</dbReference>
<dbReference type="Gene3D" id="3.60.10.10">
    <property type="entry name" value="Endonuclease/exonuclease/phosphatase"/>
    <property type="match status" value="1"/>
</dbReference>
<comment type="similarity">
    <text evidence="2">Belongs to the synaptojanin family.</text>
</comment>
<dbReference type="SUPFAM" id="SSF56219">
    <property type="entry name" value="DNase I-like"/>
    <property type="match status" value="1"/>
</dbReference>
<feature type="region of interest" description="Disordered" evidence="10">
    <location>
        <begin position="950"/>
        <end position="1138"/>
    </location>
</feature>
<dbReference type="GO" id="GO:0004439">
    <property type="term" value="F:phosphatidylinositol-4,5-bisphosphate 5-phosphatase activity"/>
    <property type="evidence" value="ECO:0007669"/>
    <property type="project" value="UniProtKB-EC"/>
</dbReference>
<dbReference type="Proteomes" id="UP000190274">
    <property type="component" value="Chromosome C"/>
</dbReference>
<feature type="region of interest" description="Disordered" evidence="10">
    <location>
        <begin position="123"/>
        <end position="153"/>
    </location>
</feature>
<feature type="compositionally biased region" description="Polar residues" evidence="10">
    <location>
        <begin position="1008"/>
        <end position="1023"/>
    </location>
</feature>
<dbReference type="FunFam" id="3.60.10.10:FF:000029">
    <property type="entry name" value="Inositol polyphosphate 5-phosphatase"/>
    <property type="match status" value="1"/>
</dbReference>
<organism evidence="12 13">
    <name type="scientific">Lachancea dasiensis</name>
    <dbReference type="NCBI Taxonomy" id="1072105"/>
    <lineage>
        <taxon>Eukaryota</taxon>
        <taxon>Fungi</taxon>
        <taxon>Dikarya</taxon>
        <taxon>Ascomycota</taxon>
        <taxon>Saccharomycotina</taxon>
        <taxon>Saccharomycetes</taxon>
        <taxon>Saccharomycetales</taxon>
        <taxon>Saccharomycetaceae</taxon>
        <taxon>Lachancea</taxon>
    </lineage>
</organism>
<dbReference type="GO" id="GO:0005737">
    <property type="term" value="C:cytoplasm"/>
    <property type="evidence" value="ECO:0007669"/>
    <property type="project" value="UniProtKB-SubCell"/>
</dbReference>
<dbReference type="EC" id="3.1.3.36" evidence="4"/>
<dbReference type="PANTHER" id="PTHR11200">
    <property type="entry name" value="INOSITOL 5-PHOSPHATASE"/>
    <property type="match status" value="1"/>
</dbReference>
<comment type="similarity">
    <text evidence="3">In the central section; belongs to the inositol 1,4,5-trisphosphate 5-phosphatase family.</text>
</comment>
<proteinExistence type="inferred from homology"/>
<dbReference type="InterPro" id="IPR000300">
    <property type="entry name" value="IPPc"/>
</dbReference>
<evidence type="ECO:0000256" key="2">
    <source>
        <dbReference type="ARBA" id="ARBA00008943"/>
    </source>
</evidence>
<feature type="compositionally biased region" description="Low complexity" evidence="10">
    <location>
        <begin position="955"/>
        <end position="976"/>
    </location>
</feature>
<dbReference type="SMART" id="SM00128">
    <property type="entry name" value="IPPc"/>
    <property type="match status" value="1"/>
</dbReference>
<dbReference type="GO" id="GO:0016020">
    <property type="term" value="C:membrane"/>
    <property type="evidence" value="ECO:0007669"/>
    <property type="project" value="TreeGrafter"/>
</dbReference>
<dbReference type="GO" id="GO:0043813">
    <property type="term" value="F:phosphatidylinositol-3,5-bisphosphate 5-phosphatase activity"/>
    <property type="evidence" value="ECO:0007669"/>
    <property type="project" value="TreeGrafter"/>
</dbReference>
<dbReference type="PROSITE" id="PS50275">
    <property type="entry name" value="SAC"/>
    <property type="match status" value="1"/>
</dbReference>
<dbReference type="InterPro" id="IPR002013">
    <property type="entry name" value="SAC_dom"/>
</dbReference>
<dbReference type="GO" id="GO:0015031">
    <property type="term" value="P:protein transport"/>
    <property type="evidence" value="ECO:0007669"/>
    <property type="project" value="UniProtKB-KW"/>
</dbReference>
<feature type="compositionally biased region" description="Polar residues" evidence="10">
    <location>
        <begin position="1055"/>
        <end position="1073"/>
    </location>
</feature>
<keyword evidence="13" id="KW-1185">Reference proteome</keyword>
<dbReference type="PANTHER" id="PTHR11200:SF257">
    <property type="entry name" value="PHOSPHOINOSITIDE 5-PHOSPHATASE"/>
    <property type="match status" value="1"/>
</dbReference>
<dbReference type="InterPro" id="IPR046985">
    <property type="entry name" value="IP5"/>
</dbReference>
<gene>
    <name evidence="12" type="ORF">LADA_0C08856G</name>
</gene>
<evidence type="ECO:0000256" key="7">
    <source>
        <dbReference type="ARBA" id="ARBA00022583"/>
    </source>
</evidence>
<keyword evidence="7" id="KW-0254">Endocytosis</keyword>
<name>A0A1G4J062_9SACH</name>
<dbReference type="GO" id="GO:0006897">
    <property type="term" value="P:endocytosis"/>
    <property type="evidence" value="ECO:0007669"/>
    <property type="project" value="UniProtKB-KW"/>
</dbReference>
<dbReference type="OrthoDB" id="405996at2759"/>
<keyword evidence="9" id="KW-0653">Protein transport</keyword>
<keyword evidence="8" id="KW-0378">Hydrolase</keyword>
<evidence type="ECO:0000256" key="8">
    <source>
        <dbReference type="ARBA" id="ARBA00022801"/>
    </source>
</evidence>
<feature type="compositionally biased region" description="Polar residues" evidence="10">
    <location>
        <begin position="1082"/>
        <end position="1102"/>
    </location>
</feature>
<keyword evidence="5" id="KW-0813">Transport</keyword>
<protein>
    <recommendedName>
        <fullName evidence="4">phosphoinositide 5-phosphatase</fullName>
        <ecNumber evidence="4">3.1.3.36</ecNumber>
    </recommendedName>
</protein>
<dbReference type="Pfam" id="PF02383">
    <property type="entry name" value="Syja_N"/>
    <property type="match status" value="1"/>
</dbReference>
<feature type="domain" description="SAC" evidence="11">
    <location>
        <begin position="161"/>
        <end position="503"/>
    </location>
</feature>
<reference evidence="13" key="1">
    <citation type="submission" date="2016-03" db="EMBL/GenBank/DDBJ databases">
        <authorList>
            <person name="Devillers H."/>
        </authorList>
    </citation>
    <scope>NUCLEOTIDE SEQUENCE [LARGE SCALE GENOMIC DNA]</scope>
</reference>
<dbReference type="AlphaFoldDB" id="A0A1G4J062"/>
<accession>A0A1G4J062</accession>
<evidence type="ECO:0000256" key="9">
    <source>
        <dbReference type="ARBA" id="ARBA00022927"/>
    </source>
</evidence>
<evidence type="ECO:0000256" key="3">
    <source>
        <dbReference type="ARBA" id="ARBA00009678"/>
    </source>
</evidence>
<dbReference type="EMBL" id="LT598459">
    <property type="protein sequence ID" value="SCU82953.1"/>
    <property type="molecule type" value="Genomic_DNA"/>
</dbReference>
<evidence type="ECO:0000313" key="13">
    <source>
        <dbReference type="Proteomes" id="UP000190274"/>
    </source>
</evidence>
<evidence type="ECO:0000256" key="10">
    <source>
        <dbReference type="SAM" id="MobiDB-lite"/>
    </source>
</evidence>
<evidence type="ECO:0000256" key="5">
    <source>
        <dbReference type="ARBA" id="ARBA00022448"/>
    </source>
</evidence>
<comment type="subcellular location">
    <subcellularLocation>
        <location evidence="1">Cytoplasm</location>
    </subcellularLocation>
</comment>